<proteinExistence type="predicted"/>
<accession>A0ABP1G0G4</accession>
<comment type="caution">
    <text evidence="1">The sequence shown here is derived from an EMBL/GenBank/DDBJ whole genome shotgun (WGS) entry which is preliminary data.</text>
</comment>
<name>A0ABP1G0G4_9CHLO</name>
<organism evidence="1 2">
    <name type="scientific">Coccomyxa viridis</name>
    <dbReference type="NCBI Taxonomy" id="1274662"/>
    <lineage>
        <taxon>Eukaryota</taxon>
        <taxon>Viridiplantae</taxon>
        <taxon>Chlorophyta</taxon>
        <taxon>core chlorophytes</taxon>
        <taxon>Trebouxiophyceae</taxon>
        <taxon>Trebouxiophyceae incertae sedis</taxon>
        <taxon>Coccomyxaceae</taxon>
        <taxon>Coccomyxa</taxon>
    </lineage>
</organism>
<evidence type="ECO:0000313" key="2">
    <source>
        <dbReference type="Proteomes" id="UP001497392"/>
    </source>
</evidence>
<reference evidence="1 2" key="1">
    <citation type="submission" date="2024-06" db="EMBL/GenBank/DDBJ databases">
        <authorList>
            <person name="Kraege A."/>
            <person name="Thomma B."/>
        </authorList>
    </citation>
    <scope>NUCLEOTIDE SEQUENCE [LARGE SCALE GENOMIC DNA]</scope>
</reference>
<sequence>MCFPFFDECKLNVDHDEAGMGGWLRWKWPVAEIALFESSDPLDPDYPRLKPIGVYPVKGGWAHINLEDVVGKGKDGYSPLYVVPGGAILKRLGWDLKCRLHTFNFAKDT</sequence>
<dbReference type="Proteomes" id="UP001497392">
    <property type="component" value="Unassembled WGS sequence"/>
</dbReference>
<keyword evidence="2" id="KW-1185">Reference proteome</keyword>
<gene>
    <name evidence="1" type="primary">g6475</name>
    <name evidence="1" type="ORF">VP750_LOCUS5541</name>
</gene>
<protein>
    <submittedName>
        <fullName evidence="1">G6475 protein</fullName>
    </submittedName>
</protein>
<evidence type="ECO:0000313" key="1">
    <source>
        <dbReference type="EMBL" id="CAL5223882.1"/>
    </source>
</evidence>
<dbReference type="EMBL" id="CAXHTA020000009">
    <property type="protein sequence ID" value="CAL5223882.1"/>
    <property type="molecule type" value="Genomic_DNA"/>
</dbReference>